<accession>A0A165NF34</accession>
<proteinExistence type="predicted"/>
<dbReference type="EMBL" id="KV425638">
    <property type="protein sequence ID" value="KZT19552.1"/>
    <property type="molecule type" value="Genomic_DNA"/>
</dbReference>
<protein>
    <submittedName>
        <fullName evidence="1">Uncharacterized protein</fullName>
    </submittedName>
</protein>
<sequence length="77" mass="8501">MILADESTSEGPNCDYHNLNTVGPRKLTAHQCVVFTGPLRLNIYTDEARKLASETHHDCAVVLSFISNLRSEELGLS</sequence>
<gene>
    <name evidence="1" type="ORF">NEOLEDRAFT_1141896</name>
</gene>
<dbReference type="InParanoid" id="A0A165NF34"/>
<keyword evidence="2" id="KW-1185">Reference proteome</keyword>
<dbReference type="AlphaFoldDB" id="A0A165NF34"/>
<evidence type="ECO:0000313" key="2">
    <source>
        <dbReference type="Proteomes" id="UP000076761"/>
    </source>
</evidence>
<name>A0A165NF34_9AGAM</name>
<organism evidence="1 2">
    <name type="scientific">Neolentinus lepideus HHB14362 ss-1</name>
    <dbReference type="NCBI Taxonomy" id="1314782"/>
    <lineage>
        <taxon>Eukaryota</taxon>
        <taxon>Fungi</taxon>
        <taxon>Dikarya</taxon>
        <taxon>Basidiomycota</taxon>
        <taxon>Agaricomycotina</taxon>
        <taxon>Agaricomycetes</taxon>
        <taxon>Gloeophyllales</taxon>
        <taxon>Gloeophyllaceae</taxon>
        <taxon>Neolentinus</taxon>
    </lineage>
</organism>
<evidence type="ECO:0000313" key="1">
    <source>
        <dbReference type="EMBL" id="KZT19552.1"/>
    </source>
</evidence>
<reference evidence="1 2" key="1">
    <citation type="journal article" date="2016" name="Mol. Biol. Evol.">
        <title>Comparative Genomics of Early-Diverging Mushroom-Forming Fungi Provides Insights into the Origins of Lignocellulose Decay Capabilities.</title>
        <authorList>
            <person name="Nagy L.G."/>
            <person name="Riley R."/>
            <person name="Tritt A."/>
            <person name="Adam C."/>
            <person name="Daum C."/>
            <person name="Floudas D."/>
            <person name="Sun H."/>
            <person name="Yadav J.S."/>
            <person name="Pangilinan J."/>
            <person name="Larsson K.H."/>
            <person name="Matsuura K."/>
            <person name="Barry K."/>
            <person name="Labutti K."/>
            <person name="Kuo R."/>
            <person name="Ohm R.A."/>
            <person name="Bhattacharya S.S."/>
            <person name="Shirouzu T."/>
            <person name="Yoshinaga Y."/>
            <person name="Martin F.M."/>
            <person name="Grigoriev I.V."/>
            <person name="Hibbett D.S."/>
        </authorList>
    </citation>
    <scope>NUCLEOTIDE SEQUENCE [LARGE SCALE GENOMIC DNA]</scope>
    <source>
        <strain evidence="1 2">HHB14362 ss-1</strain>
    </source>
</reference>
<dbReference type="Proteomes" id="UP000076761">
    <property type="component" value="Unassembled WGS sequence"/>
</dbReference>